<organism evidence="2 3">
    <name type="scientific">Acidithiobacillus thiooxidans ATCC 19377</name>
    <dbReference type="NCBI Taxonomy" id="637390"/>
    <lineage>
        <taxon>Bacteria</taxon>
        <taxon>Pseudomonadati</taxon>
        <taxon>Pseudomonadota</taxon>
        <taxon>Acidithiobacillia</taxon>
        <taxon>Acidithiobacillales</taxon>
        <taxon>Acidithiobacillaceae</taxon>
        <taxon>Acidithiobacillus</taxon>
    </lineage>
</organism>
<name>A0A543Q7E4_ACITH</name>
<dbReference type="Proteomes" id="UP000315403">
    <property type="component" value="Unassembled WGS sequence"/>
</dbReference>
<keyword evidence="2" id="KW-0418">Kinase</keyword>
<sequence>MAHELEVWLFADRVGTLALVDGRLSFCYAPSWLTHKDAIALSASLPLQTEPLDDRKTRPFFAGLLPEGQMRRLIAQQFRCLTRTTLRCWTTSVANVPGL</sequence>
<dbReference type="EMBL" id="SZUV01000001">
    <property type="protein sequence ID" value="TQN52246.1"/>
    <property type="molecule type" value="Genomic_DNA"/>
</dbReference>
<dbReference type="GO" id="GO:0016301">
    <property type="term" value="F:kinase activity"/>
    <property type="evidence" value="ECO:0007669"/>
    <property type="project" value="UniProtKB-KW"/>
</dbReference>
<comment type="caution">
    <text evidence="2">The sequence shown here is derived from an EMBL/GenBank/DDBJ whole genome shotgun (WGS) entry which is preliminary data.</text>
</comment>
<dbReference type="EC" id="2.-.-.-" evidence="2"/>
<keyword evidence="2" id="KW-0808">Transferase</keyword>
<dbReference type="AlphaFoldDB" id="A0A543Q7E4"/>
<evidence type="ECO:0000313" key="3">
    <source>
        <dbReference type="Proteomes" id="UP000315403"/>
    </source>
</evidence>
<accession>A0A543Q7E4</accession>
<reference evidence="2 3" key="1">
    <citation type="submission" date="2019-03" db="EMBL/GenBank/DDBJ databases">
        <title>New insights into Acidothiobacillus thiooxidans sulfur metabolism through coupled gene expression, solution geochemistry, microscopy and spectroscopy analyses.</title>
        <authorList>
            <person name="Camacho D."/>
            <person name="Frazao R."/>
            <person name="Fouillen A."/>
            <person name="Nanci A."/>
            <person name="Lang B.F."/>
            <person name="Apte S.C."/>
            <person name="Baron C."/>
            <person name="Warren L.A."/>
        </authorList>
    </citation>
    <scope>NUCLEOTIDE SEQUENCE [LARGE SCALE GENOMIC DNA]</scope>
    <source>
        <strain evidence="2 3">ATCC 19377</strain>
    </source>
</reference>
<gene>
    <name evidence="2" type="ORF">DLNHIDIE_02133</name>
</gene>
<dbReference type="Pfam" id="PF13657">
    <property type="entry name" value="Couple_hipA"/>
    <property type="match status" value="1"/>
</dbReference>
<protein>
    <submittedName>
        <fullName evidence="2">Putative kinase Y4mE</fullName>
        <ecNumber evidence="2">2.-.-.-</ecNumber>
    </submittedName>
</protein>
<evidence type="ECO:0000259" key="1">
    <source>
        <dbReference type="Pfam" id="PF13657"/>
    </source>
</evidence>
<dbReference type="NCBIfam" id="TIGR03071">
    <property type="entry name" value="couple_hipA"/>
    <property type="match status" value="1"/>
</dbReference>
<feature type="domain" description="HipA N-terminal subdomain 1" evidence="1">
    <location>
        <begin position="5"/>
        <end position="86"/>
    </location>
</feature>
<dbReference type="InterPro" id="IPR017508">
    <property type="entry name" value="HipA_N1"/>
</dbReference>
<evidence type="ECO:0000313" key="2">
    <source>
        <dbReference type="EMBL" id="TQN52246.1"/>
    </source>
</evidence>
<proteinExistence type="predicted"/>